<proteinExistence type="predicted"/>
<sequence length="195" mass="21727">MNVTGLSIADEAIQAALDKVAAKGGDTAPMMADIEGAMLFDVQRRFETETDPAGQSWQRMSKRTAASRARRKRRKADDETPVTPKLLRDTNRLYSSIQGHSGEGFAEVGTNLAYARIHQEGGVIEQYPHSRKVRFRKVEGRILFARKAHKRAFEKPVTYGARTITIPARPYLGFSDAVRAKILGIIEEHFGEGLQ</sequence>
<dbReference type="EMBL" id="JACYXI010000001">
    <property type="protein sequence ID" value="MBD8890152.1"/>
    <property type="molecule type" value="Genomic_DNA"/>
</dbReference>
<dbReference type="Pfam" id="PF05069">
    <property type="entry name" value="Phage_tail_S"/>
    <property type="match status" value="1"/>
</dbReference>
<keyword evidence="3" id="KW-1185">Reference proteome</keyword>
<gene>
    <name evidence="2" type="ORF">IG616_01210</name>
</gene>
<evidence type="ECO:0000313" key="2">
    <source>
        <dbReference type="EMBL" id="MBD8890152.1"/>
    </source>
</evidence>
<dbReference type="RefSeq" id="WP_192145644.1">
    <property type="nucleotide sequence ID" value="NZ_JACYXI010000001.1"/>
</dbReference>
<reference evidence="2 3" key="2">
    <citation type="journal article" date="2021" name="Int. J. Syst. Evol. Microbiol.">
        <title>Roseibium litorale sp. nov., isolated from a tidal flat sediment and proposal for the reclassification of Labrenzia polysiphoniae as Roseibium polysiphoniae comb. nov.</title>
        <authorList>
            <person name="Liu Y."/>
            <person name="Pei T."/>
            <person name="Du J."/>
            <person name="Chao M."/>
            <person name="Deng M.R."/>
            <person name="Zhu H."/>
        </authorList>
    </citation>
    <scope>NUCLEOTIDE SEQUENCE [LARGE SCALE GENOMIC DNA]</scope>
    <source>
        <strain evidence="2 3">4C16A</strain>
    </source>
</reference>
<evidence type="ECO:0000313" key="3">
    <source>
        <dbReference type="Proteomes" id="UP000632063"/>
    </source>
</evidence>
<accession>A0ABR9CH04</accession>
<evidence type="ECO:0000256" key="1">
    <source>
        <dbReference type="SAM" id="MobiDB-lite"/>
    </source>
</evidence>
<feature type="region of interest" description="Disordered" evidence="1">
    <location>
        <begin position="50"/>
        <end position="84"/>
    </location>
</feature>
<comment type="caution">
    <text evidence="2">The sequence shown here is derived from an EMBL/GenBank/DDBJ whole genome shotgun (WGS) entry which is preliminary data.</text>
</comment>
<dbReference type="Proteomes" id="UP000632063">
    <property type="component" value="Unassembled WGS sequence"/>
</dbReference>
<reference evidence="3" key="1">
    <citation type="submission" date="2020-09" db="EMBL/GenBank/DDBJ databases">
        <title>The genome sequence of strain Labrenzia suaedae 4C16A.</title>
        <authorList>
            <person name="Liu Y."/>
        </authorList>
    </citation>
    <scope>NUCLEOTIDE SEQUENCE [LARGE SCALE GENOMIC DNA]</scope>
    <source>
        <strain evidence="3">4C16A</strain>
    </source>
</reference>
<name>A0ABR9CH04_9HYPH</name>
<organism evidence="2 3">
    <name type="scientific">Roseibium litorale</name>
    <dbReference type="NCBI Taxonomy" id="2803841"/>
    <lineage>
        <taxon>Bacteria</taxon>
        <taxon>Pseudomonadati</taxon>
        <taxon>Pseudomonadota</taxon>
        <taxon>Alphaproteobacteria</taxon>
        <taxon>Hyphomicrobiales</taxon>
        <taxon>Stappiaceae</taxon>
        <taxon>Roseibium</taxon>
    </lineage>
</organism>
<protein>
    <submittedName>
        <fullName evidence="2">Phage virion morphogenesis protein</fullName>
    </submittedName>
</protein>
<dbReference type="NCBIfam" id="TIGR01635">
    <property type="entry name" value="tail_comp_S"/>
    <property type="match status" value="1"/>
</dbReference>
<dbReference type="InterPro" id="IPR006522">
    <property type="entry name" value="Phage_virion_morphogenesis"/>
</dbReference>